<name>A0A445EQ90_ARAHY</name>
<evidence type="ECO:0000313" key="8">
    <source>
        <dbReference type="Proteomes" id="UP000289738"/>
    </source>
</evidence>
<dbReference type="EMBL" id="SDMP01000001">
    <property type="protein sequence ID" value="RYR77551.1"/>
    <property type="molecule type" value="Genomic_DNA"/>
</dbReference>
<dbReference type="GO" id="GO:0008270">
    <property type="term" value="F:zinc ion binding"/>
    <property type="evidence" value="ECO:0007669"/>
    <property type="project" value="UniProtKB-KW"/>
</dbReference>
<dbReference type="PROSITE" id="PS51999">
    <property type="entry name" value="ZF_GRF"/>
    <property type="match status" value="1"/>
</dbReference>
<comment type="caution">
    <text evidence="7">The sequence shown here is derived from an EMBL/GenBank/DDBJ whole genome shotgun (WGS) entry which is preliminary data.</text>
</comment>
<gene>
    <name evidence="7" type="ORF">Ahy_A01g002057</name>
</gene>
<evidence type="ECO:0000313" key="7">
    <source>
        <dbReference type="EMBL" id="RYR77551.1"/>
    </source>
</evidence>
<reference evidence="7 8" key="1">
    <citation type="submission" date="2019-01" db="EMBL/GenBank/DDBJ databases">
        <title>Sequencing of cultivated peanut Arachis hypogaea provides insights into genome evolution and oil improvement.</title>
        <authorList>
            <person name="Chen X."/>
        </authorList>
    </citation>
    <scope>NUCLEOTIDE SEQUENCE [LARGE SCALE GENOMIC DNA]</scope>
    <source>
        <strain evidence="8">cv. Fuhuasheng</strain>
        <tissue evidence="7">Leaves</tissue>
    </source>
</reference>
<dbReference type="Proteomes" id="UP000289738">
    <property type="component" value="Chromosome A01"/>
</dbReference>
<proteinExistence type="predicted"/>
<evidence type="ECO:0000256" key="3">
    <source>
        <dbReference type="ARBA" id="ARBA00022833"/>
    </source>
</evidence>
<evidence type="ECO:0000256" key="5">
    <source>
        <dbReference type="SAM" id="MobiDB-lite"/>
    </source>
</evidence>
<keyword evidence="3" id="KW-0862">Zinc</keyword>
<evidence type="ECO:0000259" key="6">
    <source>
        <dbReference type="PROSITE" id="PS51999"/>
    </source>
</evidence>
<keyword evidence="8" id="KW-1185">Reference proteome</keyword>
<feature type="domain" description="GRF-type" evidence="6">
    <location>
        <begin position="38"/>
        <end position="81"/>
    </location>
</feature>
<organism evidence="7 8">
    <name type="scientific">Arachis hypogaea</name>
    <name type="common">Peanut</name>
    <dbReference type="NCBI Taxonomy" id="3818"/>
    <lineage>
        <taxon>Eukaryota</taxon>
        <taxon>Viridiplantae</taxon>
        <taxon>Streptophyta</taxon>
        <taxon>Embryophyta</taxon>
        <taxon>Tracheophyta</taxon>
        <taxon>Spermatophyta</taxon>
        <taxon>Magnoliopsida</taxon>
        <taxon>eudicotyledons</taxon>
        <taxon>Gunneridae</taxon>
        <taxon>Pentapetalae</taxon>
        <taxon>rosids</taxon>
        <taxon>fabids</taxon>
        <taxon>Fabales</taxon>
        <taxon>Fabaceae</taxon>
        <taxon>Papilionoideae</taxon>
        <taxon>50 kb inversion clade</taxon>
        <taxon>dalbergioids sensu lato</taxon>
        <taxon>Dalbergieae</taxon>
        <taxon>Pterocarpus clade</taxon>
        <taxon>Arachis</taxon>
    </lineage>
</organism>
<feature type="region of interest" description="Disordered" evidence="5">
    <location>
        <begin position="1"/>
        <end position="20"/>
    </location>
</feature>
<dbReference type="AlphaFoldDB" id="A0A445EQ90"/>
<evidence type="ECO:0000256" key="2">
    <source>
        <dbReference type="ARBA" id="ARBA00022771"/>
    </source>
</evidence>
<protein>
    <recommendedName>
        <fullName evidence="6">GRF-type domain-containing protein</fullName>
    </recommendedName>
</protein>
<sequence>MVQSSITSEEGSSYTRLGGGSSCAVSGGCDRDGIAPKCFCGVCDILYKSRTTTNPNRMFLGCPFFKVKERYCQYFVWLDEHLKKIRAIESQALGAVDDAKGIDVEKQLLGSQELEKKWKSWIGNYYLLKIKNT</sequence>
<feature type="compositionally biased region" description="Polar residues" evidence="5">
    <location>
        <begin position="1"/>
        <end position="15"/>
    </location>
</feature>
<keyword evidence="1" id="KW-0479">Metal-binding</keyword>
<keyword evidence="2 4" id="KW-0863">Zinc-finger</keyword>
<dbReference type="InterPro" id="IPR010666">
    <property type="entry name" value="Znf_GRF"/>
</dbReference>
<accession>A0A445EQ90</accession>
<evidence type="ECO:0000256" key="4">
    <source>
        <dbReference type="PROSITE-ProRule" id="PRU01343"/>
    </source>
</evidence>
<evidence type="ECO:0000256" key="1">
    <source>
        <dbReference type="ARBA" id="ARBA00022723"/>
    </source>
</evidence>